<evidence type="ECO:0000313" key="3">
    <source>
        <dbReference type="Proteomes" id="UP000807769"/>
    </source>
</evidence>
<feature type="transmembrane region" description="Helical" evidence="1">
    <location>
        <begin position="84"/>
        <end position="105"/>
    </location>
</feature>
<organism evidence="2 3">
    <name type="scientific">Suillus subaureus</name>
    <dbReference type="NCBI Taxonomy" id="48587"/>
    <lineage>
        <taxon>Eukaryota</taxon>
        <taxon>Fungi</taxon>
        <taxon>Dikarya</taxon>
        <taxon>Basidiomycota</taxon>
        <taxon>Agaricomycotina</taxon>
        <taxon>Agaricomycetes</taxon>
        <taxon>Agaricomycetidae</taxon>
        <taxon>Boletales</taxon>
        <taxon>Suillineae</taxon>
        <taxon>Suillaceae</taxon>
        <taxon>Suillus</taxon>
    </lineage>
</organism>
<dbReference type="GeneID" id="64634850"/>
<keyword evidence="1" id="KW-0472">Membrane</keyword>
<evidence type="ECO:0000313" key="2">
    <source>
        <dbReference type="EMBL" id="KAG1809142.1"/>
    </source>
</evidence>
<dbReference type="EMBL" id="JABBWG010000035">
    <property type="protein sequence ID" value="KAG1809142.1"/>
    <property type="molecule type" value="Genomic_DNA"/>
</dbReference>
<protein>
    <submittedName>
        <fullName evidence="2">Uncharacterized protein</fullName>
    </submittedName>
</protein>
<name>A0A9P7E1U4_9AGAM</name>
<dbReference type="OrthoDB" id="2676384at2759"/>
<reference evidence="2" key="1">
    <citation type="journal article" date="2020" name="New Phytol.">
        <title>Comparative genomics reveals dynamic genome evolution in host specialist ectomycorrhizal fungi.</title>
        <authorList>
            <person name="Lofgren L.A."/>
            <person name="Nguyen N.H."/>
            <person name="Vilgalys R."/>
            <person name="Ruytinx J."/>
            <person name="Liao H.L."/>
            <person name="Branco S."/>
            <person name="Kuo A."/>
            <person name="LaButti K."/>
            <person name="Lipzen A."/>
            <person name="Andreopoulos W."/>
            <person name="Pangilinan J."/>
            <person name="Riley R."/>
            <person name="Hundley H."/>
            <person name="Na H."/>
            <person name="Barry K."/>
            <person name="Grigoriev I.V."/>
            <person name="Stajich J.E."/>
            <person name="Kennedy P.G."/>
        </authorList>
    </citation>
    <scope>NUCLEOTIDE SEQUENCE</scope>
    <source>
        <strain evidence="2">MN1</strain>
    </source>
</reference>
<dbReference type="RefSeq" id="XP_041189051.1">
    <property type="nucleotide sequence ID" value="XM_041340834.1"/>
</dbReference>
<comment type="caution">
    <text evidence="2">The sequence shown here is derived from an EMBL/GenBank/DDBJ whole genome shotgun (WGS) entry which is preliminary data.</text>
</comment>
<evidence type="ECO:0000256" key="1">
    <source>
        <dbReference type="SAM" id="Phobius"/>
    </source>
</evidence>
<sequence>MLSAIFAVTVSCTIISFTPIMISSSTAIVIPGCPQSLGSFSFFMPFVLLFVFQLVLISLTLVRVIQSWQLVKGPLYAILVKHNIFYYACGLLLSAINVLVPLLPLSDSLTDLVPEDFEVFILAILATRMHLHLWHIDQHVDDSDTVVWISMSDMSPADRAV</sequence>
<keyword evidence="1" id="KW-0812">Transmembrane</keyword>
<keyword evidence="1" id="KW-1133">Transmembrane helix</keyword>
<dbReference type="AlphaFoldDB" id="A0A9P7E1U4"/>
<feature type="transmembrane region" description="Helical" evidence="1">
    <location>
        <begin position="43"/>
        <end position="64"/>
    </location>
</feature>
<gene>
    <name evidence="2" type="ORF">BJ212DRAFT_1484645</name>
</gene>
<proteinExistence type="predicted"/>
<accession>A0A9P7E1U4</accession>
<keyword evidence="3" id="KW-1185">Reference proteome</keyword>
<dbReference type="Proteomes" id="UP000807769">
    <property type="component" value="Unassembled WGS sequence"/>
</dbReference>